<comment type="subcellular location">
    <subcellularLocation>
        <location evidence="1">Cell membrane</location>
        <topology evidence="1">Multi-pass membrane protein</topology>
    </subcellularLocation>
</comment>
<dbReference type="AlphaFoldDB" id="X0TRU3"/>
<evidence type="ECO:0000313" key="7">
    <source>
        <dbReference type="EMBL" id="GAF89916.1"/>
    </source>
</evidence>
<feature type="non-terminal residue" evidence="7">
    <location>
        <position position="1"/>
    </location>
</feature>
<accession>X0TRU3</accession>
<name>X0TRU3_9ZZZZ</name>
<evidence type="ECO:0000256" key="1">
    <source>
        <dbReference type="ARBA" id="ARBA00004651"/>
    </source>
</evidence>
<organism evidence="7">
    <name type="scientific">marine sediment metagenome</name>
    <dbReference type="NCBI Taxonomy" id="412755"/>
    <lineage>
        <taxon>unclassified sequences</taxon>
        <taxon>metagenomes</taxon>
        <taxon>ecological metagenomes</taxon>
    </lineage>
</organism>
<dbReference type="Pfam" id="PF03706">
    <property type="entry name" value="LPG_synthase_TM"/>
    <property type="match status" value="1"/>
</dbReference>
<dbReference type="NCBIfam" id="TIGR00374">
    <property type="entry name" value="flippase-like domain"/>
    <property type="match status" value="1"/>
</dbReference>
<reference evidence="7" key="1">
    <citation type="journal article" date="2014" name="Front. Microbiol.">
        <title>High frequency of phylogenetically diverse reductive dehalogenase-homologous genes in deep subseafloor sedimentary metagenomes.</title>
        <authorList>
            <person name="Kawai M."/>
            <person name="Futagami T."/>
            <person name="Toyoda A."/>
            <person name="Takaki Y."/>
            <person name="Nishi S."/>
            <person name="Hori S."/>
            <person name="Arai W."/>
            <person name="Tsubouchi T."/>
            <person name="Morono Y."/>
            <person name="Uchiyama I."/>
            <person name="Ito T."/>
            <person name="Fujiyama A."/>
            <person name="Inagaki F."/>
            <person name="Takami H."/>
        </authorList>
    </citation>
    <scope>NUCLEOTIDE SEQUENCE</scope>
    <source>
        <strain evidence="7">Expedition CK06-06</strain>
    </source>
</reference>
<keyword evidence="2" id="KW-1003">Cell membrane</keyword>
<evidence type="ECO:0000256" key="2">
    <source>
        <dbReference type="ARBA" id="ARBA00022475"/>
    </source>
</evidence>
<keyword evidence="3 6" id="KW-0812">Transmembrane</keyword>
<feature type="transmembrane region" description="Helical" evidence="6">
    <location>
        <begin position="95"/>
        <end position="115"/>
    </location>
</feature>
<comment type="caution">
    <text evidence="7">The sequence shown here is derived from an EMBL/GenBank/DDBJ whole genome shotgun (WGS) entry which is preliminary data.</text>
</comment>
<evidence type="ECO:0000256" key="5">
    <source>
        <dbReference type="ARBA" id="ARBA00023136"/>
    </source>
</evidence>
<keyword evidence="4 6" id="KW-1133">Transmembrane helix</keyword>
<evidence type="ECO:0000256" key="6">
    <source>
        <dbReference type="SAM" id="Phobius"/>
    </source>
</evidence>
<keyword evidence="5 6" id="KW-0472">Membrane</keyword>
<proteinExistence type="predicted"/>
<evidence type="ECO:0000256" key="3">
    <source>
        <dbReference type="ARBA" id="ARBA00022692"/>
    </source>
</evidence>
<evidence type="ECO:0000256" key="4">
    <source>
        <dbReference type="ARBA" id="ARBA00022989"/>
    </source>
</evidence>
<protein>
    <recommendedName>
        <fullName evidence="8">Flippase-like domain-containing protein</fullName>
    </recommendedName>
</protein>
<dbReference type="GO" id="GO:0005886">
    <property type="term" value="C:plasma membrane"/>
    <property type="evidence" value="ECO:0007669"/>
    <property type="project" value="UniProtKB-SubCell"/>
</dbReference>
<dbReference type="PANTHER" id="PTHR39087:SF2">
    <property type="entry name" value="UPF0104 MEMBRANE PROTEIN MJ1595"/>
    <property type="match status" value="1"/>
</dbReference>
<feature type="transmembrane region" description="Helical" evidence="6">
    <location>
        <begin position="6"/>
        <end position="25"/>
    </location>
</feature>
<dbReference type="EMBL" id="BARS01010113">
    <property type="protein sequence ID" value="GAF89916.1"/>
    <property type="molecule type" value="Genomic_DNA"/>
</dbReference>
<gene>
    <name evidence="7" type="ORF">S01H1_18850</name>
</gene>
<evidence type="ECO:0008006" key="8">
    <source>
        <dbReference type="Google" id="ProtNLM"/>
    </source>
</evidence>
<dbReference type="InterPro" id="IPR022791">
    <property type="entry name" value="L-PG_synthase/AglD"/>
</dbReference>
<feature type="transmembrane region" description="Helical" evidence="6">
    <location>
        <begin position="127"/>
        <end position="144"/>
    </location>
</feature>
<sequence>LSAAAAMLAALVAVGVGLLVLLVCTRRKSVPRLQKSLSRISPRLARWAARFLNEFADGLRHLGELKLQGVLTVLGLSVLLWSSRALYVLLVFRSLGLHAAFGLALFIAAVENLGMLVKLTPAGIGQYQFVIVAVLVAFGIGQSIAVGVSLVLHGVRLVVTFSLGLPFLYREHLGMSKLEHARARQKERSP</sequence>
<dbReference type="PANTHER" id="PTHR39087">
    <property type="entry name" value="UPF0104 MEMBRANE PROTEIN MJ1595"/>
    <property type="match status" value="1"/>
</dbReference>